<evidence type="ECO:0000313" key="2">
    <source>
        <dbReference type="EMBL" id="KFB41691.1"/>
    </source>
</evidence>
<dbReference type="AlphaFoldDB" id="A0A084VUP7"/>
<feature type="compositionally biased region" description="Gly residues" evidence="1">
    <location>
        <begin position="96"/>
        <end position="109"/>
    </location>
</feature>
<gene>
    <name evidence="2" type="ORF">ZHAS_00009320</name>
</gene>
<evidence type="ECO:0000313" key="4">
    <source>
        <dbReference type="Proteomes" id="UP000030765"/>
    </source>
</evidence>
<sequence length="580" mass="61362">MLKMMNRTKKANQGSQRGARGTTNDGKDARVGRQGLSPGTNAVGPVKPSLASMAPQSQVGVPGQPTAPAVGSAGVGGGGVTVGGRSKKAKQQSSGSKGGGSKATGGGRSGRPAVTCAGKETHVTKANGATMGEGARVGFNIPGGSGGDGGGAGVGGLGSLGQPAGPKMERSNSFFLARKLSSLYSKLSGSRENVSSANAVSPSTDGEGTVDRTQPFQFVRSRSMSSIQLKRAYRRSQNESTLQNLQEDAILERSESTEETAGPAAGTVRPETIENVAVPEATAPVTPDTPPPMPRFERSNSILASIRRKISFRSDRRSSTVSSWSTSLQNLRQEDFMISYDDLSFIDYDQFNSYETNLLKRQPAGVASESYQPQHSPPPLNVQDGKTESLARINDNTPAVEATNSGVIRRRRKNENLLRTTLIRKSMDVESNLDRDKNVYRNSLDAEKLLCISKVNRKSFRWSADVERDVVALDLDSVDFAAGKPLAELAASRQTTPPPYDVCDSGMIDGSESVKLGTIDDGTEQPTLTASSVGYVSRSESMKRSRSYGGEGGVAFEEGFGQPAKKLQSDVKTVNNPTGL</sequence>
<name>A0A084VUP7_ANOSI</name>
<dbReference type="VEuPathDB" id="VectorBase:ASIC009320"/>
<feature type="compositionally biased region" description="Polar residues" evidence="1">
    <location>
        <begin position="570"/>
        <end position="580"/>
    </location>
</feature>
<feature type="compositionally biased region" description="Polar residues" evidence="1">
    <location>
        <begin position="11"/>
        <end position="24"/>
    </location>
</feature>
<feature type="compositionally biased region" description="Gly residues" evidence="1">
    <location>
        <begin position="73"/>
        <end position="82"/>
    </location>
</feature>
<organism evidence="2">
    <name type="scientific">Anopheles sinensis</name>
    <name type="common">Mosquito</name>
    <dbReference type="NCBI Taxonomy" id="74873"/>
    <lineage>
        <taxon>Eukaryota</taxon>
        <taxon>Metazoa</taxon>
        <taxon>Ecdysozoa</taxon>
        <taxon>Arthropoda</taxon>
        <taxon>Hexapoda</taxon>
        <taxon>Insecta</taxon>
        <taxon>Pterygota</taxon>
        <taxon>Neoptera</taxon>
        <taxon>Endopterygota</taxon>
        <taxon>Diptera</taxon>
        <taxon>Nematocera</taxon>
        <taxon>Culicoidea</taxon>
        <taxon>Culicidae</taxon>
        <taxon>Anophelinae</taxon>
        <taxon>Anopheles</taxon>
    </lineage>
</organism>
<feature type="compositionally biased region" description="Basic residues" evidence="1">
    <location>
        <begin position="1"/>
        <end position="10"/>
    </location>
</feature>
<reference evidence="2 4" key="1">
    <citation type="journal article" date="2014" name="BMC Genomics">
        <title>Genome sequence of Anopheles sinensis provides insight into genetics basis of mosquito competence for malaria parasites.</title>
        <authorList>
            <person name="Zhou D."/>
            <person name="Zhang D."/>
            <person name="Ding G."/>
            <person name="Shi L."/>
            <person name="Hou Q."/>
            <person name="Ye Y."/>
            <person name="Xu Y."/>
            <person name="Zhou H."/>
            <person name="Xiong C."/>
            <person name="Li S."/>
            <person name="Yu J."/>
            <person name="Hong S."/>
            <person name="Yu X."/>
            <person name="Zou P."/>
            <person name="Chen C."/>
            <person name="Chang X."/>
            <person name="Wang W."/>
            <person name="Lv Y."/>
            <person name="Sun Y."/>
            <person name="Ma L."/>
            <person name="Shen B."/>
            <person name="Zhu C."/>
        </authorList>
    </citation>
    <scope>NUCLEOTIDE SEQUENCE [LARGE SCALE GENOMIC DNA]</scope>
</reference>
<evidence type="ECO:0000313" key="3">
    <source>
        <dbReference type="EnsemblMetazoa" id="ASIC009320-PA"/>
    </source>
</evidence>
<feature type="region of interest" description="Disordered" evidence="1">
    <location>
        <begin position="559"/>
        <end position="580"/>
    </location>
</feature>
<protein>
    <submittedName>
        <fullName evidence="2 3">Dyak\GE22428-PA-like protein</fullName>
    </submittedName>
</protein>
<feature type="region of interest" description="Disordered" evidence="1">
    <location>
        <begin position="1"/>
        <end position="120"/>
    </location>
</feature>
<dbReference type="VEuPathDB" id="VectorBase:ASIS006271"/>
<dbReference type="EMBL" id="ATLV01016979">
    <property type="status" value="NOT_ANNOTATED_CDS"/>
    <property type="molecule type" value="Genomic_DNA"/>
</dbReference>
<dbReference type="EnsemblMetazoa" id="ASIC009320-RA">
    <property type="protein sequence ID" value="ASIC009320-PA"/>
    <property type="gene ID" value="ASIC009320"/>
</dbReference>
<dbReference type="Proteomes" id="UP000030765">
    <property type="component" value="Unassembled WGS sequence"/>
</dbReference>
<reference evidence="3" key="2">
    <citation type="submission" date="2020-05" db="UniProtKB">
        <authorList>
            <consortium name="EnsemblMetazoa"/>
        </authorList>
    </citation>
    <scope>IDENTIFICATION</scope>
</reference>
<accession>A0A084VUP7</accession>
<keyword evidence="4" id="KW-1185">Reference proteome</keyword>
<proteinExistence type="predicted"/>
<dbReference type="EMBL" id="KE525139">
    <property type="protein sequence ID" value="KFB41691.1"/>
    <property type="molecule type" value="Genomic_DNA"/>
</dbReference>
<feature type="region of interest" description="Disordered" evidence="1">
    <location>
        <begin position="252"/>
        <end position="271"/>
    </location>
</feature>
<evidence type="ECO:0000256" key="1">
    <source>
        <dbReference type="SAM" id="MobiDB-lite"/>
    </source>
</evidence>
<dbReference type="OrthoDB" id="5585231at2759"/>